<feature type="chain" id="PRO_5032278058" evidence="1">
    <location>
        <begin position="27"/>
        <end position="181"/>
    </location>
</feature>
<evidence type="ECO:0000313" key="2">
    <source>
        <dbReference type="EMBL" id="NMO18215.1"/>
    </source>
</evidence>
<feature type="signal peptide" evidence="1">
    <location>
        <begin position="1"/>
        <end position="26"/>
    </location>
</feature>
<proteinExistence type="predicted"/>
<protein>
    <submittedName>
        <fullName evidence="2">Uncharacterized protein</fullName>
    </submittedName>
</protein>
<evidence type="ECO:0000313" key="3">
    <source>
        <dbReference type="Proteomes" id="UP000518300"/>
    </source>
</evidence>
<dbReference type="EMBL" id="JABBJJ010000128">
    <property type="protein sequence ID" value="NMO18215.1"/>
    <property type="molecule type" value="Genomic_DNA"/>
</dbReference>
<gene>
    <name evidence="2" type="ORF">HG543_25640</name>
</gene>
<name>A0A848LKC1_9BACT</name>
<keyword evidence="1" id="KW-0732">Signal</keyword>
<keyword evidence="3" id="KW-1185">Reference proteome</keyword>
<sequence>MKRFLMPLRRGVLVVGVLLGAGAAVSAPREDAINLRIARQQYNLVMTPEAVTGADFQISRSPGELRGRTYLGNFTLEVKDGQVKGALGGAAVNLKVSKEGDAIIAKGGFGGRPVNFKLNPSELEVYVRDCTYRLKAQEPQRYYVGKRSCDVSATPPSEVWLPDEFQAASPEEKAVILLLAL</sequence>
<dbReference type="RefSeq" id="WP_169347487.1">
    <property type="nucleotide sequence ID" value="NZ_JABBJJ010000128.1"/>
</dbReference>
<dbReference type="AlphaFoldDB" id="A0A848LKC1"/>
<evidence type="ECO:0000256" key="1">
    <source>
        <dbReference type="SAM" id="SignalP"/>
    </source>
</evidence>
<comment type="caution">
    <text evidence="2">The sequence shown here is derived from an EMBL/GenBank/DDBJ whole genome shotgun (WGS) entry which is preliminary data.</text>
</comment>
<reference evidence="2 3" key="1">
    <citation type="submission" date="2020-04" db="EMBL/GenBank/DDBJ databases">
        <title>Draft genome of Pyxidicoccus fallax type strain.</title>
        <authorList>
            <person name="Whitworth D.E."/>
        </authorList>
    </citation>
    <scope>NUCLEOTIDE SEQUENCE [LARGE SCALE GENOMIC DNA]</scope>
    <source>
        <strain evidence="2 3">DSM 14698</strain>
    </source>
</reference>
<organism evidence="2 3">
    <name type="scientific">Pyxidicoccus fallax</name>
    <dbReference type="NCBI Taxonomy" id="394095"/>
    <lineage>
        <taxon>Bacteria</taxon>
        <taxon>Pseudomonadati</taxon>
        <taxon>Myxococcota</taxon>
        <taxon>Myxococcia</taxon>
        <taxon>Myxococcales</taxon>
        <taxon>Cystobacterineae</taxon>
        <taxon>Myxococcaceae</taxon>
        <taxon>Pyxidicoccus</taxon>
    </lineage>
</organism>
<accession>A0A848LKC1</accession>
<dbReference type="Proteomes" id="UP000518300">
    <property type="component" value="Unassembled WGS sequence"/>
</dbReference>